<protein>
    <submittedName>
        <fullName evidence="2">Uncharacterized protein</fullName>
    </submittedName>
</protein>
<dbReference type="PANTHER" id="PTHR22954:SF3">
    <property type="entry name" value="PROTEIN CBG08539"/>
    <property type="match status" value="1"/>
</dbReference>
<keyword evidence="1" id="KW-1185">Reference proteome</keyword>
<dbReference type="InterPro" id="IPR005312">
    <property type="entry name" value="DUF1759"/>
</dbReference>
<dbReference type="Proteomes" id="UP000887577">
    <property type="component" value="Unplaced"/>
</dbReference>
<accession>A0A914Z0E6</accession>
<organism evidence="1 2">
    <name type="scientific">Panagrolaimus superbus</name>
    <dbReference type="NCBI Taxonomy" id="310955"/>
    <lineage>
        <taxon>Eukaryota</taxon>
        <taxon>Metazoa</taxon>
        <taxon>Ecdysozoa</taxon>
        <taxon>Nematoda</taxon>
        <taxon>Chromadorea</taxon>
        <taxon>Rhabditida</taxon>
        <taxon>Tylenchina</taxon>
        <taxon>Panagrolaimomorpha</taxon>
        <taxon>Panagrolaimoidea</taxon>
        <taxon>Panagrolaimidae</taxon>
        <taxon>Panagrolaimus</taxon>
    </lineage>
</organism>
<evidence type="ECO:0000313" key="1">
    <source>
        <dbReference type="Proteomes" id="UP000887577"/>
    </source>
</evidence>
<name>A0A914Z0E6_9BILA</name>
<dbReference type="Pfam" id="PF03564">
    <property type="entry name" value="DUF1759"/>
    <property type="match status" value="1"/>
</dbReference>
<sequence>MSERIKINIQRTIKEVLKIQDEYNDLLATNPPPWSMLTKIKMKAKIQRIKQSHSYILQSLDKWEECAKKIKNADDKKLEFEKFDEWRNDEDNSNMLSELTEIIVVGNEYLQLEDDDNISMYSNSTQNVTNTAPPPIPQLNIPKFHGDYLDYNSFWQRFKYLVHDQSYPKVEKLIALYGLLGGKALKAVEGFQMAEENYDTVIQILSHRFGNQNMILQELHSKLRSIPRAKSTAESMRNTVDSVNKICRELKNFEVDIENDSTRLDIIDKMPPRQKDELSGCSISACTCLISSYALTYRLK</sequence>
<reference evidence="2" key="1">
    <citation type="submission" date="2022-11" db="UniProtKB">
        <authorList>
            <consortium name="WormBaseParasite"/>
        </authorList>
    </citation>
    <scope>IDENTIFICATION</scope>
</reference>
<dbReference type="PANTHER" id="PTHR22954">
    <property type="entry name" value="RETROVIRAL PROTEASE-RELATED"/>
    <property type="match status" value="1"/>
</dbReference>
<evidence type="ECO:0000313" key="2">
    <source>
        <dbReference type="WBParaSite" id="PSU_v2.g5645.t1"/>
    </source>
</evidence>
<dbReference type="WBParaSite" id="PSU_v2.g5645.t1">
    <property type="protein sequence ID" value="PSU_v2.g5645.t1"/>
    <property type="gene ID" value="PSU_v2.g5645"/>
</dbReference>
<proteinExistence type="predicted"/>
<dbReference type="AlphaFoldDB" id="A0A914Z0E6"/>